<dbReference type="EMBL" id="LN899826">
    <property type="protein sequence ID" value="CUV40785.1"/>
    <property type="molecule type" value="Genomic_DNA"/>
</dbReference>
<protein>
    <submittedName>
        <fullName evidence="2">Uncharacterized protein</fullName>
    </submittedName>
</protein>
<proteinExistence type="predicted"/>
<feature type="compositionally biased region" description="Basic and acidic residues" evidence="1">
    <location>
        <begin position="9"/>
        <end position="23"/>
    </location>
</feature>
<reference evidence="2" key="1">
    <citation type="submission" date="2015-10" db="EMBL/GenBank/DDBJ databases">
        <authorList>
            <person name="Gilbert D.G."/>
        </authorList>
    </citation>
    <scope>NUCLEOTIDE SEQUENCE</scope>
    <source>
        <strain evidence="2">Phyl III-seqv23</strain>
    </source>
</reference>
<sequence length="23" mass="2624">MLKTLDAVVESKKGDKDHLARLR</sequence>
<evidence type="ECO:0000313" key="2">
    <source>
        <dbReference type="EMBL" id="CUV40785.1"/>
    </source>
</evidence>
<evidence type="ECO:0000256" key="1">
    <source>
        <dbReference type="SAM" id="MobiDB-lite"/>
    </source>
</evidence>
<gene>
    <name evidence="2" type="ORF">TF3108_v1_560030</name>
</gene>
<dbReference type="AlphaFoldDB" id="A0A0S4W1W0"/>
<accession>A0A0S4W1W0</accession>
<organism evidence="2">
    <name type="scientific">Ralstonia solanacearum</name>
    <name type="common">Pseudomonas solanacearum</name>
    <dbReference type="NCBI Taxonomy" id="305"/>
    <lineage>
        <taxon>Bacteria</taxon>
        <taxon>Pseudomonadati</taxon>
        <taxon>Pseudomonadota</taxon>
        <taxon>Betaproteobacteria</taxon>
        <taxon>Burkholderiales</taxon>
        <taxon>Burkholderiaceae</taxon>
        <taxon>Ralstonia</taxon>
        <taxon>Ralstonia solanacearum species complex</taxon>
    </lineage>
</organism>
<feature type="region of interest" description="Disordered" evidence="1">
    <location>
        <begin position="1"/>
        <end position="23"/>
    </location>
</feature>
<name>A0A0S4W1W0_RALSL</name>